<feature type="compositionally biased region" description="Polar residues" evidence="4">
    <location>
        <begin position="780"/>
        <end position="794"/>
    </location>
</feature>
<dbReference type="KEGG" id="phet:94286841"/>
<reference evidence="6 7" key="1">
    <citation type="submission" date="2021-02" db="EMBL/GenBank/DDBJ databases">
        <title>Porcisia hertigi Genome sequencing and assembly.</title>
        <authorList>
            <person name="Almutairi H."/>
            <person name="Gatherer D."/>
        </authorList>
    </citation>
    <scope>NUCLEOTIDE SEQUENCE [LARGE SCALE GENOMIC DNA]</scope>
    <source>
        <strain evidence="6 7">C119</strain>
    </source>
</reference>
<feature type="region of interest" description="Disordered" evidence="4">
    <location>
        <begin position="870"/>
        <end position="892"/>
    </location>
</feature>
<dbReference type="PANTHER" id="PTHR45670:SF14">
    <property type="entry name" value="E3 UBIQUITIN-PROTEIN LIGASE TRIP12"/>
    <property type="match status" value="1"/>
</dbReference>
<name>A0A836HZK2_9TRYP</name>
<feature type="active site" description="Glycyl thioester intermediate" evidence="3">
    <location>
        <position position="2531"/>
    </location>
</feature>
<proteinExistence type="predicted"/>
<feature type="region of interest" description="Disordered" evidence="4">
    <location>
        <begin position="1764"/>
        <end position="1807"/>
    </location>
</feature>
<feature type="region of interest" description="Disordered" evidence="4">
    <location>
        <begin position="18"/>
        <end position="41"/>
    </location>
</feature>
<protein>
    <recommendedName>
        <fullName evidence="5">HECT domain-containing protein</fullName>
    </recommendedName>
</protein>
<dbReference type="GO" id="GO:0043161">
    <property type="term" value="P:proteasome-mediated ubiquitin-dependent protein catabolic process"/>
    <property type="evidence" value="ECO:0007669"/>
    <property type="project" value="TreeGrafter"/>
</dbReference>
<dbReference type="OrthoDB" id="271273at2759"/>
<dbReference type="SUPFAM" id="SSF56204">
    <property type="entry name" value="Hect, E3 ligase catalytic domain"/>
    <property type="match status" value="1"/>
</dbReference>
<dbReference type="SMART" id="SM00119">
    <property type="entry name" value="HECTc"/>
    <property type="match status" value="1"/>
</dbReference>
<evidence type="ECO:0000313" key="6">
    <source>
        <dbReference type="EMBL" id="KAG5490593.1"/>
    </source>
</evidence>
<dbReference type="GO" id="GO:0061630">
    <property type="term" value="F:ubiquitin protein ligase activity"/>
    <property type="evidence" value="ECO:0007669"/>
    <property type="project" value="InterPro"/>
</dbReference>
<feature type="compositionally biased region" description="Low complexity" evidence="4">
    <location>
        <begin position="476"/>
        <end position="487"/>
    </location>
</feature>
<feature type="compositionally biased region" description="Polar residues" evidence="4">
    <location>
        <begin position="1146"/>
        <end position="1155"/>
    </location>
</feature>
<evidence type="ECO:0000259" key="5">
    <source>
        <dbReference type="PROSITE" id="PS50237"/>
    </source>
</evidence>
<dbReference type="Gene3D" id="3.90.1750.10">
    <property type="entry name" value="Hect, E3 ligase catalytic domains"/>
    <property type="match status" value="1"/>
</dbReference>
<dbReference type="RefSeq" id="XP_067752921.1">
    <property type="nucleotide sequence ID" value="XM_067896764.1"/>
</dbReference>
<feature type="region of interest" description="Disordered" evidence="4">
    <location>
        <begin position="1458"/>
        <end position="1483"/>
    </location>
</feature>
<dbReference type="GeneID" id="94286841"/>
<organism evidence="6 7">
    <name type="scientific">Porcisia hertigi</name>
    <dbReference type="NCBI Taxonomy" id="2761500"/>
    <lineage>
        <taxon>Eukaryota</taxon>
        <taxon>Discoba</taxon>
        <taxon>Euglenozoa</taxon>
        <taxon>Kinetoplastea</taxon>
        <taxon>Metakinetoplastina</taxon>
        <taxon>Trypanosomatida</taxon>
        <taxon>Trypanosomatidae</taxon>
        <taxon>Leishmaniinae</taxon>
        <taxon>Porcisia</taxon>
    </lineage>
</organism>
<keyword evidence="7" id="KW-1185">Reference proteome</keyword>
<gene>
    <name evidence="6" type="ORF">JKF63_00714</name>
</gene>
<dbReference type="Gene3D" id="3.30.2410.10">
    <property type="entry name" value="Hect, E3 ligase catalytic domain"/>
    <property type="match status" value="1"/>
</dbReference>
<evidence type="ECO:0000256" key="4">
    <source>
        <dbReference type="SAM" id="MobiDB-lite"/>
    </source>
</evidence>
<accession>A0A836HZK2</accession>
<dbReference type="PROSITE" id="PS50237">
    <property type="entry name" value="HECT"/>
    <property type="match status" value="1"/>
</dbReference>
<dbReference type="InterPro" id="IPR035983">
    <property type="entry name" value="Hect_E3_ubiquitin_ligase"/>
</dbReference>
<keyword evidence="1" id="KW-0808">Transferase</keyword>
<feature type="region of interest" description="Disordered" evidence="4">
    <location>
        <begin position="1131"/>
        <end position="1169"/>
    </location>
</feature>
<evidence type="ECO:0000256" key="3">
    <source>
        <dbReference type="PROSITE-ProRule" id="PRU00104"/>
    </source>
</evidence>
<dbReference type="GO" id="GO:0000209">
    <property type="term" value="P:protein polyubiquitination"/>
    <property type="evidence" value="ECO:0007669"/>
    <property type="project" value="TreeGrafter"/>
</dbReference>
<dbReference type="Gene3D" id="3.30.2160.10">
    <property type="entry name" value="Hect, E3 ligase catalytic domain"/>
    <property type="match status" value="1"/>
</dbReference>
<dbReference type="InterPro" id="IPR045322">
    <property type="entry name" value="HECTD1/TRIP12-like"/>
</dbReference>
<dbReference type="InterPro" id="IPR000569">
    <property type="entry name" value="HECT_dom"/>
</dbReference>
<sequence length="2564" mass="277700">MRSVALLDSIRSAYLASYEADHRPHEKTPGPSRRTSGQGEATAALEAAHQRLAENLRLLCTDICISGEEYVRTFPAKLFVPMLTEILAAAHALQSSEGCVTNPFSLKDCDRNAQCNLDAASQRPREVSLKSRSNELLSRCMSYTGVQVASVIEVLALRALALIADIVPRGSFAFCPRRSKDTIPTLALYLANHKLLVVNEDLLEELLKCFLYVSRVAHDACLDARVPEHTTELLLVLVPHHLRLLCVQVVSNLLSLARESHLGCVWSPVIAKLLRSMDKFLLEGTFRVGTPDTAHQVPMNGSSALAAASSSSSVRASPRAAAAAPTNSYPTLASAWSLTPEEATLLEHYMEAIAHAIDRLFVCVVSMKAHVKLLNHIMQLCVRLLYMSLRITSPASGERLRSIALSPILAFYLSNPTFAVPVMLQLRVWEAVCGCMLALVEHRERTSKTTSTPAGDSASGGEIANDPTVDNAANFSDHSSSSTLSDLPRPIRSPAVLHRGTARDGGSNAVAGVTQLGAPRPGGPALTTGPVLTTDVTTIPFIADELRLLPLLEFLLVLLPCARRGHSHTDFRNTTLPYFGWAWEDDFHNETECDELLSQRLECVYQQTRNCRTHQLFVVSHERRRVFYTDFLSKSYLNERQEHHCLHRKPFLTGYVHSTQNALLRGCTCHASHPAPLFSTWPNRSCMRFRTADIETTTQRRVPDDDDDDDTENEEDRFPAPEPAPREAAIAQASSSQLVRTRGGTGERMGGSPPSPSCPQDRPISLLQMPGAQANDSDDNGGNQNASTSQSASPRSIAASPNRGGSGDPIYAQSSTLPPRPVYSGEEEEDMFEEDYYGTANRDQNAAQLRNSRRCCGWLDILLCRRDPGATATSHRRNRRRQMSAYPHYSSSYSSQHRRSLALTVLPMEAVLEGPGERLQADPATRKAFLRKGVLSSMLSTIVPALLSVLDNCVNPVVARHSVTLLLRCLSLSADLRTQVTGEPIELVTSGSSKRTPPGATAASGVSEEKTRRLISFCKWINGAADGKPKRWQRAEWEATQAALQRFVPSLREVLVGLYVAGGVHIMAERQEVFGYLRDDALMADELARVGLSNQFSGFQLALPSEQHICTADTIGLLLSLFASPGLMNGETSVSSSGAPNKGEKTSSLFTSPRSSFRGGKDAQEPVAGQPQGLAECALRPSQLLQDGGFSVGPLAQLETSSLRCESEVVRGDPGHNVQRPPTTSLLAHVQPACSTDDNAIALISLGAGNKLPRRTSPTTPSHACNISFAQAAAKGHCNKSEVAHDRLSKAPAVVAPSGRDLRGTGFFTLHQKTLLISYASQIVRRSVMVCAAAQQIHDSMSHQVYCTRVVFGSEEGGSGGMLPARSKDLTLRLMPDAQCPYHSTFPACAETFFRASQALLMALLAAGISPPFSPRVTTSVSEDSSAWPLRTILSPVFAPAAQSSTIPRLQVANLGRQGSSTPFTAPGDEEGATTPSHSASCTGSNIEQEISVDVELSGIPATVNAAEMQGAIDSAMGDTVGVYRRLPPALRGLLGFYDYCKRSNVELRAAVVETPEILGGVATSLDQWLASRERQREDVQYSNASLAHSAFMSNNSLDTCSSPRMDGGPPSQPHLRLDSTARGKLLSLTADFATTIGRDLGLSTLDVAPSVVMKQPFGFLKRAKRLKTFGVIRYLVWRPLRIALCLKVPASANELHRNTCSTGDAPSLCGGESTQRAKPAVVVRSTELPIITDVELDDPMMSVLPTTTLSSLAEAVAAHVQLPLRTTHPTTSTRKAPKQSPAPQPMHAKQERLNPSGSGSRFPTRRKCFEGHHADKTAATATGGSTAGMPVSADRILFFVDGTPLLSPMTTLLDALTAFSASGASLRDFVKVQRGSSDPMDTPNAKITALLPTLPFWTLTHSLEFVVLSEPLPASLLFDSAGAAGSSSMTECCCCCGCDGLRPAFFCSPKHLFDAAPASGPLALYSALSTLMREEVGSSLTALESNQRRLSSAVVHELYHQLDMLMMPPLLWCSGIGGASCEKHSGPVGNSGVSLSSEAFPLPSYALWRYPFIFSTEMRFSIFKFFISAQRSLSHEQAKRLLQNFRHLLVPAAPRDEAQAATGSAAEEAQKTLNIVGLQWLSGEVARRYRVTLEVHRDDILRSAEELIRLATCNVAIDVAFVGEAGIGNGPAMEFYEMIADALVDPKHGLWRTEPIPVNEVVDSASLTAMPPPALGANPFPRTAVFGAPQPRRSCTPLFPAAKQTPTSLHYWKLLGVLLGRLLVVDRATSLSFHPLLLRRLRGESLMSTESGASRNMSQVDAALELSLQRLEMMSADTLAACALFFTIPLSEADGYVPGIVSELPLVPGGADRQVTADNVREYTHRLRNFYLHTVPDLALLHLRQGLQITVNPLYLQLFNVSELGRLLGSPQDSKIWETREDFSRNVEAAHGYHMKSDVVQYLLDVVPTWGARMQRAFLKFVTGTSAVPFGGLTQRIKVVRRDADISVADLTLTSTVYSFGASTGALATSSSFPTGLANHDNSLPTVSTCFLYLKLPNYSSKAVLQDRLRFAVCEGQGFFSLT</sequence>
<feature type="region of interest" description="Disordered" evidence="4">
    <location>
        <begin position="697"/>
        <end position="831"/>
    </location>
</feature>
<dbReference type="Proteomes" id="UP000674318">
    <property type="component" value="Unassembled WGS sequence"/>
</dbReference>
<feature type="compositionally biased region" description="Basic and acidic residues" evidence="4">
    <location>
        <begin position="19"/>
        <end position="28"/>
    </location>
</feature>
<dbReference type="EMBL" id="JAFJZO010000036">
    <property type="protein sequence ID" value="KAG5490593.1"/>
    <property type="molecule type" value="Genomic_DNA"/>
</dbReference>
<evidence type="ECO:0000313" key="7">
    <source>
        <dbReference type="Proteomes" id="UP000674318"/>
    </source>
</evidence>
<feature type="compositionally biased region" description="Polar residues" evidence="4">
    <location>
        <begin position="1474"/>
        <end position="1483"/>
    </location>
</feature>
<evidence type="ECO:0000256" key="1">
    <source>
        <dbReference type="ARBA" id="ARBA00022679"/>
    </source>
</evidence>
<feature type="region of interest" description="Disordered" evidence="4">
    <location>
        <begin position="444"/>
        <end position="490"/>
    </location>
</feature>
<dbReference type="PANTHER" id="PTHR45670">
    <property type="entry name" value="E3 UBIQUITIN-PROTEIN LIGASE TRIP12"/>
    <property type="match status" value="1"/>
</dbReference>
<dbReference type="Pfam" id="PF00632">
    <property type="entry name" value="HECT"/>
    <property type="match status" value="1"/>
</dbReference>
<evidence type="ECO:0000256" key="2">
    <source>
        <dbReference type="ARBA" id="ARBA00022786"/>
    </source>
</evidence>
<feature type="domain" description="HECT" evidence="5">
    <location>
        <begin position="2144"/>
        <end position="2560"/>
    </location>
</feature>
<feature type="compositionally biased region" description="Acidic residues" evidence="4">
    <location>
        <begin position="704"/>
        <end position="715"/>
    </location>
</feature>
<comment type="caution">
    <text evidence="6">The sequence shown here is derived from an EMBL/GenBank/DDBJ whole genome shotgun (WGS) entry which is preliminary data.</text>
</comment>
<keyword evidence="2 3" id="KW-0833">Ubl conjugation pathway</keyword>